<comment type="caution">
    <text evidence="3">The sequence shown here is derived from an EMBL/GenBank/DDBJ whole genome shotgun (WGS) entry which is preliminary data.</text>
</comment>
<accession>A0A508A248</accession>
<keyword evidence="2" id="KW-0812">Transmembrane</keyword>
<evidence type="ECO:0000313" key="4">
    <source>
        <dbReference type="Proteomes" id="UP000319010"/>
    </source>
</evidence>
<sequence length="617" mass="64157">MSRRILSVVVTVLGLIVVALAVCSATIWKPSSKVEATLASGPSQPYVVTAPGVLSSAESDVAVTAKSSDGKDVHLFVARAADVEAWLSPDADNALPYTVVTSIDADAGTLASKDETQYCPDPSAAPAASATPAAPATPTASAATASQSSASAQAGATSSASGSQCSERKAGAVSASGSDLWLGEKTGGSSVTFNTAESADRELLPRKNLDEQIVVMALTDGKAKAPALTISWSRQVETPWYFYGGLALGGLLVLAGAFLFFIDLQLRRADVERRTLSAERAARIANADSVSTEGIPQVDDPDRQLTRRELRDKERAEASGEAWTDPRTGRVYLDGIEAPAVPQAPEMPTADGGGDGYGYGFGGYGESSIGQEEQSVAGVARGSSVVPGLDEEATQQYRAARGLEGLQDGEALAIASDDADASSAPGFSEAPAHTSHVNHHSHAAPSDDPAPEQREDLQDYSRFAPQEHHTSHVAGDPHEEQILVESDTAEIEDVTTSAQPQEPGLQIPDGLAQPEVQSWPAADQPQPEVQSWPAADRSEATSVPQDLVEVEEEVQEPAFPATSPAESSATSTTVSWPSYSDGVELPPAADPAAIQAAAAEPLGETDPTEDPHNQEHA</sequence>
<feature type="region of interest" description="Disordered" evidence="1">
    <location>
        <begin position="417"/>
        <end position="617"/>
    </location>
</feature>
<gene>
    <name evidence="3" type="ORF">FK256_03065</name>
</gene>
<evidence type="ECO:0000313" key="3">
    <source>
        <dbReference type="EMBL" id="TQD44046.1"/>
    </source>
</evidence>
<feature type="region of interest" description="Disordered" evidence="1">
    <location>
        <begin position="113"/>
        <end position="148"/>
    </location>
</feature>
<feature type="compositionally biased region" description="Low complexity" evidence="1">
    <location>
        <begin position="556"/>
        <end position="573"/>
    </location>
</feature>
<feature type="region of interest" description="Disordered" evidence="1">
    <location>
        <begin position="288"/>
        <end position="322"/>
    </location>
</feature>
<evidence type="ECO:0000256" key="1">
    <source>
        <dbReference type="SAM" id="MobiDB-lite"/>
    </source>
</evidence>
<name>A0A508A248_9ACTO</name>
<feature type="compositionally biased region" description="Low complexity" evidence="1">
    <location>
        <begin position="586"/>
        <end position="601"/>
    </location>
</feature>
<proteinExistence type="predicted"/>
<keyword evidence="2" id="KW-0472">Membrane</keyword>
<protein>
    <submittedName>
        <fullName evidence="3">Uncharacterized protein</fullName>
    </submittedName>
</protein>
<dbReference type="AlphaFoldDB" id="A0A508A248"/>
<evidence type="ECO:0000256" key="2">
    <source>
        <dbReference type="SAM" id="Phobius"/>
    </source>
</evidence>
<feature type="compositionally biased region" description="Basic and acidic residues" evidence="1">
    <location>
        <begin position="300"/>
        <end position="318"/>
    </location>
</feature>
<dbReference type="EMBL" id="VICB01000004">
    <property type="protein sequence ID" value="TQD44046.1"/>
    <property type="molecule type" value="Genomic_DNA"/>
</dbReference>
<dbReference type="Proteomes" id="UP000319010">
    <property type="component" value="Unassembled WGS sequence"/>
</dbReference>
<feature type="transmembrane region" description="Helical" evidence="2">
    <location>
        <begin position="240"/>
        <end position="264"/>
    </location>
</feature>
<keyword evidence="2" id="KW-1133">Transmembrane helix</keyword>
<reference evidence="3 4" key="1">
    <citation type="submission" date="2019-06" db="EMBL/GenBank/DDBJ databases">
        <title>Draft genome sequence of Actinomyces johnsonii CCUG 34287T.</title>
        <authorList>
            <person name="Salva-Serra F."/>
            <person name="Cardew S."/>
            <person name="Moore E."/>
        </authorList>
    </citation>
    <scope>NUCLEOTIDE SEQUENCE [LARGE SCALE GENOMIC DNA]</scope>
    <source>
        <strain evidence="3 4">CCUG 34287</strain>
    </source>
</reference>
<organism evidence="3 4">
    <name type="scientific">Actinomyces johnsonii</name>
    <dbReference type="NCBI Taxonomy" id="544581"/>
    <lineage>
        <taxon>Bacteria</taxon>
        <taxon>Bacillati</taxon>
        <taxon>Actinomycetota</taxon>
        <taxon>Actinomycetes</taxon>
        <taxon>Actinomycetales</taxon>
        <taxon>Actinomycetaceae</taxon>
        <taxon>Actinomyces</taxon>
    </lineage>
</organism>
<feature type="compositionally biased region" description="Low complexity" evidence="1">
    <location>
        <begin position="122"/>
        <end position="148"/>
    </location>
</feature>
<dbReference type="RefSeq" id="WP_141423679.1">
    <property type="nucleotide sequence ID" value="NZ_VICB01000004.1"/>
</dbReference>
<feature type="compositionally biased region" description="Basic and acidic residues" evidence="1">
    <location>
        <begin position="451"/>
        <end position="481"/>
    </location>
</feature>